<gene>
    <name evidence="2" type="ORF">NW209_09500</name>
</gene>
<dbReference type="RefSeq" id="WP_022339801.1">
    <property type="nucleotide sequence ID" value="NZ_CALULB010000027.1"/>
</dbReference>
<sequence>MKRVFKPVKWIFPMLMFGCAFAFTACSDDDENTPVVPDEVTTEAMYGDYTGKMLTLAASPTADEGEDTPEGVDVSAKVDNDTVYLEKFPIKDIVLSIVQDETLADQIVEAVGDVNYKIGYEPTLSEAKDSISFVMEPEPLKLSLSMPSATGDAQTMVVEVKVEAVDGAGYAVESGNMKFDLSATEVLLGEGDSQISFPGFSATTFKFDMNQQKAE</sequence>
<dbReference type="AlphaFoldDB" id="A0AAW5N9R9"/>
<evidence type="ECO:0000256" key="1">
    <source>
        <dbReference type="SAM" id="SignalP"/>
    </source>
</evidence>
<reference evidence="2 3" key="1">
    <citation type="submission" date="2022-08" db="EMBL/GenBank/DDBJ databases">
        <authorList>
            <person name="Zeman M."/>
            <person name="Kubasova T."/>
        </authorList>
    </citation>
    <scope>NUCLEOTIDE SEQUENCE [LARGE SCALE GENOMIC DNA]</scope>
    <source>
        <strain evidence="2 3">ET62</strain>
    </source>
</reference>
<dbReference type="InterPro" id="IPR032293">
    <property type="entry name" value="DUF4840"/>
</dbReference>
<keyword evidence="1" id="KW-0732">Signal</keyword>
<feature type="signal peptide" evidence="1">
    <location>
        <begin position="1"/>
        <end position="22"/>
    </location>
</feature>
<accession>A0AAW5N9R9</accession>
<dbReference type="Proteomes" id="UP001204579">
    <property type="component" value="Unassembled WGS sequence"/>
</dbReference>
<name>A0AAW5N9R9_9BACT</name>
<evidence type="ECO:0000313" key="2">
    <source>
        <dbReference type="EMBL" id="MCR8874245.1"/>
    </source>
</evidence>
<dbReference type="EMBL" id="JANRHJ010000010">
    <property type="protein sequence ID" value="MCR8874245.1"/>
    <property type="molecule type" value="Genomic_DNA"/>
</dbReference>
<evidence type="ECO:0000313" key="3">
    <source>
        <dbReference type="Proteomes" id="UP001204579"/>
    </source>
</evidence>
<organism evidence="2 3">
    <name type="scientific">Phocaeicola barnesiae</name>
    <dbReference type="NCBI Taxonomy" id="376804"/>
    <lineage>
        <taxon>Bacteria</taxon>
        <taxon>Pseudomonadati</taxon>
        <taxon>Bacteroidota</taxon>
        <taxon>Bacteroidia</taxon>
        <taxon>Bacteroidales</taxon>
        <taxon>Bacteroidaceae</taxon>
        <taxon>Phocaeicola</taxon>
    </lineage>
</organism>
<keyword evidence="3" id="KW-1185">Reference proteome</keyword>
<dbReference type="Pfam" id="PF16128">
    <property type="entry name" value="DUF4840"/>
    <property type="match status" value="1"/>
</dbReference>
<dbReference type="PROSITE" id="PS51257">
    <property type="entry name" value="PROKAR_LIPOPROTEIN"/>
    <property type="match status" value="1"/>
</dbReference>
<protein>
    <submittedName>
        <fullName evidence="2">DUF4840 domain-containing protein</fullName>
    </submittedName>
</protein>
<proteinExistence type="predicted"/>
<feature type="chain" id="PRO_5043924622" evidence="1">
    <location>
        <begin position="23"/>
        <end position="215"/>
    </location>
</feature>
<comment type="caution">
    <text evidence="2">The sequence shown here is derived from an EMBL/GenBank/DDBJ whole genome shotgun (WGS) entry which is preliminary data.</text>
</comment>